<sequence length="318" mass="35683">MTLVQLEYIVAVDTYRSFVAAAEKCFVTQPTLSMQVQKLEETLGVKLFDRSRQPVVPTEIGTQIIQQARKILDESARIRELIDGHQGEIKGDLKVGVIPTLAPYLMPGVITGMLKNYPALRLQIWELTTDQIIAQLKNGLLDCGLLSTPLGDQALQEIPLLYESFAVYLSDNSPLVKKKYLSSKDIAGAGLWLLNEGHCMRNQVLNICRQKDSGDHPQNFEYNTGSVETLKRMVDLGNGITILPELSLGDLTHQQLERVRYFKTPEPVREISIVTHRNFLKRSAIDALEKQILSTIPKNMRSNKKREVVGIKVGFPTS</sequence>
<keyword evidence="2" id="KW-0805">Transcription regulation</keyword>
<dbReference type="Gene3D" id="3.40.190.10">
    <property type="entry name" value="Periplasmic binding protein-like II"/>
    <property type="match status" value="2"/>
</dbReference>
<dbReference type="InterPro" id="IPR005119">
    <property type="entry name" value="LysR_subst-bd"/>
</dbReference>
<reference evidence="6 7" key="1">
    <citation type="submission" date="2019-11" db="EMBL/GenBank/DDBJ databases">
        <title>Pedobacter sp. HMF7056 Genome sequencing and assembly.</title>
        <authorList>
            <person name="Kang H."/>
            <person name="Kim H."/>
            <person name="Joh K."/>
        </authorList>
    </citation>
    <scope>NUCLEOTIDE SEQUENCE [LARGE SCALE GENOMIC DNA]</scope>
    <source>
        <strain evidence="6 7">HMF7056</strain>
    </source>
</reference>
<dbReference type="GO" id="GO:0005829">
    <property type="term" value="C:cytosol"/>
    <property type="evidence" value="ECO:0007669"/>
    <property type="project" value="TreeGrafter"/>
</dbReference>
<dbReference type="RefSeq" id="WP_160904983.1">
    <property type="nucleotide sequence ID" value="NZ_WVHS01000001.1"/>
</dbReference>
<evidence type="ECO:0000313" key="7">
    <source>
        <dbReference type="Proteomes" id="UP000451233"/>
    </source>
</evidence>
<dbReference type="Pfam" id="PF00126">
    <property type="entry name" value="HTH_1"/>
    <property type="match status" value="1"/>
</dbReference>
<dbReference type="EMBL" id="WVHS01000001">
    <property type="protein sequence ID" value="MXV13969.1"/>
    <property type="molecule type" value="Genomic_DNA"/>
</dbReference>
<dbReference type="GO" id="GO:0003700">
    <property type="term" value="F:DNA-binding transcription factor activity"/>
    <property type="evidence" value="ECO:0007669"/>
    <property type="project" value="InterPro"/>
</dbReference>
<comment type="caution">
    <text evidence="6">The sequence shown here is derived from an EMBL/GenBank/DDBJ whole genome shotgun (WGS) entry which is preliminary data.</text>
</comment>
<dbReference type="PRINTS" id="PR00039">
    <property type="entry name" value="HTHLYSR"/>
</dbReference>
<evidence type="ECO:0000256" key="3">
    <source>
        <dbReference type="ARBA" id="ARBA00023125"/>
    </source>
</evidence>
<dbReference type="Proteomes" id="UP000451233">
    <property type="component" value="Unassembled WGS sequence"/>
</dbReference>
<keyword evidence="7" id="KW-1185">Reference proteome</keyword>
<dbReference type="Gene3D" id="1.10.10.10">
    <property type="entry name" value="Winged helix-like DNA-binding domain superfamily/Winged helix DNA-binding domain"/>
    <property type="match status" value="1"/>
</dbReference>
<dbReference type="PANTHER" id="PTHR30419">
    <property type="entry name" value="HTH-TYPE TRANSCRIPTIONAL REGULATOR YBHD"/>
    <property type="match status" value="1"/>
</dbReference>
<dbReference type="PANTHER" id="PTHR30419:SF29">
    <property type="entry name" value="LYSR-FAMILY TRANSCRIPTIONAL REGULATOR"/>
    <property type="match status" value="1"/>
</dbReference>
<evidence type="ECO:0000313" key="6">
    <source>
        <dbReference type="EMBL" id="MXV13969.1"/>
    </source>
</evidence>
<evidence type="ECO:0000256" key="1">
    <source>
        <dbReference type="ARBA" id="ARBA00009437"/>
    </source>
</evidence>
<dbReference type="SUPFAM" id="SSF46785">
    <property type="entry name" value="Winged helix' DNA-binding domain"/>
    <property type="match status" value="1"/>
</dbReference>
<feature type="domain" description="HTH lysR-type" evidence="5">
    <location>
        <begin position="1"/>
        <end position="58"/>
    </location>
</feature>
<dbReference type="GO" id="GO:0003677">
    <property type="term" value="F:DNA binding"/>
    <property type="evidence" value="ECO:0007669"/>
    <property type="project" value="UniProtKB-KW"/>
</dbReference>
<evidence type="ECO:0000259" key="5">
    <source>
        <dbReference type="PROSITE" id="PS50931"/>
    </source>
</evidence>
<dbReference type="FunFam" id="1.10.10.10:FF:000001">
    <property type="entry name" value="LysR family transcriptional regulator"/>
    <property type="match status" value="1"/>
</dbReference>
<dbReference type="Pfam" id="PF03466">
    <property type="entry name" value="LysR_substrate"/>
    <property type="match status" value="1"/>
</dbReference>
<accession>A0A7K1XT70</accession>
<evidence type="ECO:0000256" key="4">
    <source>
        <dbReference type="ARBA" id="ARBA00023163"/>
    </source>
</evidence>
<proteinExistence type="inferred from homology"/>
<dbReference type="PROSITE" id="PS50931">
    <property type="entry name" value="HTH_LYSR"/>
    <property type="match status" value="1"/>
</dbReference>
<evidence type="ECO:0000256" key="2">
    <source>
        <dbReference type="ARBA" id="ARBA00023015"/>
    </source>
</evidence>
<dbReference type="SUPFAM" id="SSF53850">
    <property type="entry name" value="Periplasmic binding protein-like II"/>
    <property type="match status" value="1"/>
</dbReference>
<gene>
    <name evidence="6" type="ORF">GS398_01545</name>
</gene>
<name>A0A7K1XT70_9SPHI</name>
<comment type="similarity">
    <text evidence="1">Belongs to the LysR transcriptional regulatory family.</text>
</comment>
<dbReference type="InterPro" id="IPR000847">
    <property type="entry name" value="LysR_HTH_N"/>
</dbReference>
<dbReference type="InterPro" id="IPR036388">
    <property type="entry name" value="WH-like_DNA-bd_sf"/>
</dbReference>
<protein>
    <submittedName>
        <fullName evidence="6">LysR family transcriptional regulator</fullName>
    </submittedName>
</protein>
<dbReference type="InterPro" id="IPR036390">
    <property type="entry name" value="WH_DNA-bd_sf"/>
</dbReference>
<keyword evidence="3" id="KW-0238">DNA-binding</keyword>
<dbReference type="InterPro" id="IPR050950">
    <property type="entry name" value="HTH-type_LysR_regulators"/>
</dbReference>
<dbReference type="AlphaFoldDB" id="A0A7K1XT70"/>
<organism evidence="6 7">
    <name type="scientific">Hufsiella ginkgonis</name>
    <dbReference type="NCBI Taxonomy" id="2695274"/>
    <lineage>
        <taxon>Bacteria</taxon>
        <taxon>Pseudomonadati</taxon>
        <taxon>Bacteroidota</taxon>
        <taxon>Sphingobacteriia</taxon>
        <taxon>Sphingobacteriales</taxon>
        <taxon>Sphingobacteriaceae</taxon>
        <taxon>Hufsiella</taxon>
    </lineage>
</organism>
<dbReference type="CDD" id="cd08411">
    <property type="entry name" value="PBP2_OxyR"/>
    <property type="match status" value="1"/>
</dbReference>
<keyword evidence="4" id="KW-0804">Transcription</keyword>